<evidence type="ECO:0000256" key="1">
    <source>
        <dbReference type="SAM" id="MobiDB-lite"/>
    </source>
</evidence>
<reference evidence="3 4" key="1">
    <citation type="submission" date="2016-10" db="EMBL/GenBank/DDBJ databases">
        <authorList>
            <person name="de Groot N.N."/>
        </authorList>
    </citation>
    <scope>NUCLEOTIDE SEQUENCE [LARGE SCALE GENOMIC DNA]</scope>
    <source>
        <strain evidence="3 4">DSM 13305</strain>
    </source>
</reference>
<dbReference type="CDD" id="cd09912">
    <property type="entry name" value="DLP_2"/>
    <property type="match status" value="1"/>
</dbReference>
<dbReference type="RefSeq" id="WP_091745932.1">
    <property type="nucleotide sequence ID" value="NZ_FODY01000008.1"/>
</dbReference>
<dbReference type="InterPro" id="IPR045706">
    <property type="entry name" value="DUF6062"/>
</dbReference>
<dbReference type="InterPro" id="IPR027417">
    <property type="entry name" value="P-loop_NTPase"/>
</dbReference>
<dbReference type="Pfam" id="PF00350">
    <property type="entry name" value="Dynamin_N"/>
    <property type="match status" value="1"/>
</dbReference>
<dbReference type="STRING" id="112903.SAMN04490178_108145"/>
<proteinExistence type="predicted"/>
<organism evidence="3 4">
    <name type="scientific">Propionispora vibrioides</name>
    <dbReference type="NCBI Taxonomy" id="112903"/>
    <lineage>
        <taxon>Bacteria</taxon>
        <taxon>Bacillati</taxon>
        <taxon>Bacillota</taxon>
        <taxon>Negativicutes</taxon>
        <taxon>Selenomonadales</taxon>
        <taxon>Sporomusaceae</taxon>
        <taxon>Propionispora</taxon>
    </lineage>
</organism>
<dbReference type="SUPFAM" id="SSF52540">
    <property type="entry name" value="P-loop containing nucleoside triphosphate hydrolases"/>
    <property type="match status" value="1"/>
</dbReference>
<dbReference type="Pfam" id="PF19538">
    <property type="entry name" value="DUF6062"/>
    <property type="match status" value="1"/>
</dbReference>
<dbReference type="EMBL" id="FODY01000008">
    <property type="protein sequence ID" value="SEP00977.1"/>
    <property type="molecule type" value="Genomic_DNA"/>
</dbReference>
<sequence length="632" mass="69363">MDEKDGAYVAAARSADTEDTAPVNPDLAKLRGYTQAKLFLAEQLRLQREALTTLGREESGRRCGELLVKLAEDRFTLAVVGQFKRGKSSLMNAIIGRELLPTGVLPLTSAITVLKYGATERLVVRRENSLFPDELPVAALADYVTEKGNPSNQKKVKTATVELPVPFLRRGVEFVDTPGVGSVVTANTATTYGFLPECDAVLFVISVDTPLTSLELAFLREIREYVNRIFFVVNKLDLVSPAEQEAVLTFVTDTIRQQTGGAAIKVFPVSARQGLAARLAGDPAGYEQSGMKALEETLAAFLAEEKSQAFLAAVLHKALQIGDAAMEQNFCQEATGQEDSGNGGEKSAGTTRRDGSAVPLIMAVQAKLAALAKRMQENQPAALLDGDFLPGIPLPAEAVNPAAFTVPATAPAKHLPELGSKGCPVCRHLENYGREFFRRWQYQISMQEQDQAGFAAELGFCPLHTWQLLALASAHGASVGYARLAEEAARRLHRISDGPAREEKLRQLVHDSRNCRVCRLLRQAEADYIGQLAVWLGEAAGRRWYRRSQGVCLRHLSLLVAAVDADDQQFLIDHGAQRFEEAAEDMRSYALKHEAVRRELQNRDEEEAYRQAVIHLVGERYVCIPWPEDGIL</sequence>
<dbReference type="Proteomes" id="UP000198847">
    <property type="component" value="Unassembled WGS sequence"/>
</dbReference>
<dbReference type="Gene3D" id="3.40.50.300">
    <property type="entry name" value="P-loop containing nucleotide triphosphate hydrolases"/>
    <property type="match status" value="1"/>
</dbReference>
<dbReference type="PANTHER" id="PTHR43681:SF1">
    <property type="entry name" value="SARCALUMENIN"/>
    <property type="match status" value="1"/>
</dbReference>
<dbReference type="PANTHER" id="PTHR43681">
    <property type="entry name" value="TRANSMEMBRANE GTPASE FZO"/>
    <property type="match status" value="1"/>
</dbReference>
<feature type="domain" description="Dynamin N-terminal" evidence="2">
    <location>
        <begin position="77"/>
        <end position="235"/>
    </location>
</feature>
<dbReference type="OrthoDB" id="5477114at2"/>
<evidence type="ECO:0000259" key="2">
    <source>
        <dbReference type="Pfam" id="PF00350"/>
    </source>
</evidence>
<evidence type="ECO:0000313" key="3">
    <source>
        <dbReference type="EMBL" id="SEP00977.1"/>
    </source>
</evidence>
<keyword evidence="4" id="KW-1185">Reference proteome</keyword>
<accession>A0A1H8UD69</accession>
<dbReference type="InterPro" id="IPR045063">
    <property type="entry name" value="Dynamin_N"/>
</dbReference>
<feature type="region of interest" description="Disordered" evidence="1">
    <location>
        <begin position="334"/>
        <end position="353"/>
    </location>
</feature>
<name>A0A1H8UD69_9FIRM</name>
<dbReference type="InterPro" id="IPR051943">
    <property type="entry name" value="TRAFAC_Dynamin-like_GTPase"/>
</dbReference>
<evidence type="ECO:0000313" key="4">
    <source>
        <dbReference type="Proteomes" id="UP000198847"/>
    </source>
</evidence>
<gene>
    <name evidence="3" type="ORF">SAMN04490178_108145</name>
</gene>
<protein>
    <submittedName>
        <fullName evidence="3">Dynamin family protein</fullName>
    </submittedName>
</protein>
<dbReference type="AlphaFoldDB" id="A0A1H8UD69"/>